<proteinExistence type="predicted"/>
<keyword evidence="1" id="KW-0597">Phosphoprotein</keyword>
<dbReference type="GO" id="GO:0000160">
    <property type="term" value="P:phosphorelay signal transduction system"/>
    <property type="evidence" value="ECO:0007669"/>
    <property type="project" value="InterPro"/>
</dbReference>
<dbReference type="Pfam" id="PF00072">
    <property type="entry name" value="Response_reg"/>
    <property type="match status" value="1"/>
</dbReference>
<dbReference type="Pfam" id="PF02585">
    <property type="entry name" value="PIG-L"/>
    <property type="match status" value="1"/>
</dbReference>
<dbReference type="PANTHER" id="PTHR12993">
    <property type="entry name" value="N-ACETYLGLUCOSAMINYL-PHOSPHATIDYLINOSITOL DE-N-ACETYLASE-RELATED"/>
    <property type="match status" value="1"/>
</dbReference>
<dbReference type="OrthoDB" id="3514174at2"/>
<dbReference type="eggNOG" id="COG0745">
    <property type="taxonomic scope" value="Bacteria"/>
</dbReference>
<dbReference type="Proteomes" id="UP000008229">
    <property type="component" value="Chromosome"/>
</dbReference>
<protein>
    <submittedName>
        <fullName evidence="4">Response regulator receiver protein</fullName>
    </submittedName>
</protein>
<feature type="region of interest" description="Disordered" evidence="2">
    <location>
        <begin position="328"/>
        <end position="350"/>
    </location>
</feature>
<evidence type="ECO:0000313" key="4">
    <source>
        <dbReference type="EMBL" id="ADB53206.1"/>
    </source>
</evidence>
<dbReference type="PROSITE" id="PS50110">
    <property type="entry name" value="RESPONSE_REGULATORY"/>
    <property type="match status" value="1"/>
</dbReference>
<reference evidence="4 5" key="1">
    <citation type="journal article" date="2010" name="Stand. Genomic Sci.">
        <title>Complete genome sequence of Conexibacter woesei type strain (ID131577).</title>
        <authorList>
            <person name="Pukall R."/>
            <person name="Lapidus A."/>
            <person name="Glavina Del Rio T."/>
            <person name="Copeland A."/>
            <person name="Tice H."/>
            <person name="Cheng J.-F."/>
            <person name="Lucas S."/>
            <person name="Chen F."/>
            <person name="Nolan M."/>
            <person name="Bruce D."/>
            <person name="Goodwin L."/>
            <person name="Pitluck S."/>
            <person name="Mavromatis K."/>
            <person name="Ivanova N."/>
            <person name="Ovchinnikova G."/>
            <person name="Pati A."/>
            <person name="Chen A."/>
            <person name="Palaniappan K."/>
            <person name="Land M."/>
            <person name="Hauser L."/>
            <person name="Chang Y.-J."/>
            <person name="Jeffries C.D."/>
            <person name="Chain P."/>
            <person name="Meincke L."/>
            <person name="Sims D."/>
            <person name="Brettin T."/>
            <person name="Detter J.C."/>
            <person name="Rohde M."/>
            <person name="Goeker M."/>
            <person name="Bristow J."/>
            <person name="Eisen J.A."/>
            <person name="Markowitz V."/>
            <person name="Kyrpides N.C."/>
            <person name="Klenk H.-P."/>
            <person name="Hugenholtz P."/>
        </authorList>
    </citation>
    <scope>NUCLEOTIDE SEQUENCE [LARGE SCALE GENOMIC DNA]</scope>
    <source>
        <strain evidence="5">DSM 14684 / CIP 108061 / JCM 11494 / NBRC 100937 / ID131577</strain>
    </source>
</reference>
<accession>D3FB14</accession>
<dbReference type="SMART" id="SM00448">
    <property type="entry name" value="REC"/>
    <property type="match status" value="1"/>
</dbReference>
<dbReference type="AlphaFoldDB" id="D3FB14"/>
<gene>
    <name evidence="4" type="ordered locus">Cwoe_4793</name>
</gene>
<dbReference type="Gene3D" id="3.40.50.10320">
    <property type="entry name" value="LmbE-like"/>
    <property type="match status" value="1"/>
</dbReference>
<dbReference type="InterPro" id="IPR011006">
    <property type="entry name" value="CheY-like_superfamily"/>
</dbReference>
<evidence type="ECO:0000256" key="2">
    <source>
        <dbReference type="SAM" id="MobiDB-lite"/>
    </source>
</evidence>
<dbReference type="Gene3D" id="3.40.50.2300">
    <property type="match status" value="1"/>
</dbReference>
<name>D3FB14_CONWI</name>
<dbReference type="InterPro" id="IPR001789">
    <property type="entry name" value="Sig_transdc_resp-reg_receiver"/>
</dbReference>
<evidence type="ECO:0000313" key="5">
    <source>
        <dbReference type="Proteomes" id="UP000008229"/>
    </source>
</evidence>
<evidence type="ECO:0000259" key="3">
    <source>
        <dbReference type="PROSITE" id="PS50110"/>
    </source>
</evidence>
<organism evidence="4 5">
    <name type="scientific">Conexibacter woesei (strain DSM 14684 / CCUG 47730 / CIP 108061 / JCM 11494 / NBRC 100937 / ID131577)</name>
    <dbReference type="NCBI Taxonomy" id="469383"/>
    <lineage>
        <taxon>Bacteria</taxon>
        <taxon>Bacillati</taxon>
        <taxon>Actinomycetota</taxon>
        <taxon>Thermoleophilia</taxon>
        <taxon>Solirubrobacterales</taxon>
        <taxon>Conexibacteraceae</taxon>
        <taxon>Conexibacter</taxon>
    </lineage>
</organism>
<reference evidence="5" key="2">
    <citation type="submission" date="2010-01" db="EMBL/GenBank/DDBJ databases">
        <title>The complete genome of Conexibacter woesei DSM 14684.</title>
        <authorList>
            <consortium name="US DOE Joint Genome Institute (JGI-PGF)"/>
            <person name="Lucas S."/>
            <person name="Copeland A."/>
            <person name="Lapidus A."/>
            <person name="Glavina del Rio T."/>
            <person name="Dalin E."/>
            <person name="Tice H."/>
            <person name="Bruce D."/>
            <person name="Goodwin L."/>
            <person name="Pitluck S."/>
            <person name="Kyrpides N."/>
            <person name="Mavromatis K."/>
            <person name="Ivanova N."/>
            <person name="Mikhailova N."/>
            <person name="Chertkov O."/>
            <person name="Brettin T."/>
            <person name="Detter J.C."/>
            <person name="Han C."/>
            <person name="Larimer F."/>
            <person name="Land M."/>
            <person name="Hauser L."/>
            <person name="Markowitz V."/>
            <person name="Cheng J.-F."/>
            <person name="Hugenholtz P."/>
            <person name="Woyke T."/>
            <person name="Wu D."/>
            <person name="Pukall R."/>
            <person name="Steenblock K."/>
            <person name="Schneider S."/>
            <person name="Klenk H.-P."/>
            <person name="Eisen J.A."/>
        </authorList>
    </citation>
    <scope>NUCLEOTIDE SEQUENCE [LARGE SCALE GENOMIC DNA]</scope>
    <source>
        <strain evidence="5">DSM 14684 / CIP 108061 / JCM 11494 / NBRC 100937 / ID131577</strain>
    </source>
</reference>
<dbReference type="GO" id="GO:0016811">
    <property type="term" value="F:hydrolase activity, acting on carbon-nitrogen (but not peptide) bonds, in linear amides"/>
    <property type="evidence" value="ECO:0007669"/>
    <property type="project" value="TreeGrafter"/>
</dbReference>
<dbReference type="eggNOG" id="COG2120">
    <property type="taxonomic scope" value="Bacteria"/>
</dbReference>
<sequence>MAGEPEALILFVEDDDVLAAVVLELLAPLGEVRWSPTAEEAIALLPSRPWDLLLSDIDLPGVNGHEMVRRTKAAQPDVATLILSGHASFDQAVEAIRAGADDYLTKPVEPARLVAKVRELVEVTRERRAQGRERVLAVGAHPDDVEIGVGGILLRHAAAGHDVALLTLTGGEQGGEAGVRAAESRHAAELLGARLFHTDLSDTSVSDGGTTIGVIKRVIDEIRPTTVYTHTARDVHQDHRNVHHATLVAARGIPRIYCYQAPSTTVEFKPSRFVSIDPHLERKLEVIRAFASQTAVRSYLDEDLMRSTARYWSRFTQARYVEPLEVVREADAPDPSSPPATPEREVADAR</sequence>
<dbReference type="KEGG" id="cwo:Cwoe_4793"/>
<dbReference type="InterPro" id="IPR024078">
    <property type="entry name" value="LmbE-like_dom_sf"/>
</dbReference>
<evidence type="ECO:0000256" key="1">
    <source>
        <dbReference type="PROSITE-ProRule" id="PRU00169"/>
    </source>
</evidence>
<dbReference type="PANTHER" id="PTHR12993:SF30">
    <property type="entry name" value="N-ACETYL-ALPHA-D-GLUCOSAMINYL L-MALATE DEACETYLASE 1"/>
    <property type="match status" value="1"/>
</dbReference>
<dbReference type="RefSeq" id="WP_012936257.1">
    <property type="nucleotide sequence ID" value="NC_013739.1"/>
</dbReference>
<dbReference type="InterPro" id="IPR003737">
    <property type="entry name" value="GlcNAc_PI_deacetylase-related"/>
</dbReference>
<dbReference type="SUPFAM" id="SSF102588">
    <property type="entry name" value="LmbE-like"/>
    <property type="match status" value="1"/>
</dbReference>
<feature type="modified residue" description="4-aspartylphosphate" evidence="1">
    <location>
        <position position="56"/>
    </location>
</feature>
<dbReference type="STRING" id="469383.Cwoe_4793"/>
<dbReference type="HOGENOM" id="CLU_782552_0_0_11"/>
<keyword evidence="5" id="KW-1185">Reference proteome</keyword>
<dbReference type="SUPFAM" id="SSF52172">
    <property type="entry name" value="CheY-like"/>
    <property type="match status" value="1"/>
</dbReference>
<dbReference type="EMBL" id="CP001854">
    <property type="protein sequence ID" value="ADB53206.1"/>
    <property type="molecule type" value="Genomic_DNA"/>
</dbReference>
<dbReference type="GO" id="GO:0016137">
    <property type="term" value="P:glycoside metabolic process"/>
    <property type="evidence" value="ECO:0007669"/>
    <property type="project" value="UniProtKB-ARBA"/>
</dbReference>
<feature type="domain" description="Response regulatory" evidence="3">
    <location>
        <begin position="8"/>
        <end position="121"/>
    </location>
</feature>